<dbReference type="Proteomes" id="UP000235672">
    <property type="component" value="Unassembled WGS sequence"/>
</dbReference>
<name>A0A2J6Q0R8_9HELO</name>
<reference evidence="2 3" key="1">
    <citation type="submission" date="2016-05" db="EMBL/GenBank/DDBJ databases">
        <title>A degradative enzymes factory behind the ericoid mycorrhizal symbiosis.</title>
        <authorList>
            <consortium name="DOE Joint Genome Institute"/>
            <person name="Martino E."/>
            <person name="Morin E."/>
            <person name="Grelet G."/>
            <person name="Kuo A."/>
            <person name="Kohler A."/>
            <person name="Daghino S."/>
            <person name="Barry K."/>
            <person name="Choi C."/>
            <person name="Cichocki N."/>
            <person name="Clum A."/>
            <person name="Copeland A."/>
            <person name="Hainaut M."/>
            <person name="Haridas S."/>
            <person name="Labutti K."/>
            <person name="Lindquist E."/>
            <person name="Lipzen A."/>
            <person name="Khouja H.-R."/>
            <person name="Murat C."/>
            <person name="Ohm R."/>
            <person name="Olson A."/>
            <person name="Spatafora J."/>
            <person name="Veneault-Fourrey C."/>
            <person name="Henrissat B."/>
            <person name="Grigoriev I."/>
            <person name="Martin F."/>
            <person name="Perotto S."/>
        </authorList>
    </citation>
    <scope>NUCLEOTIDE SEQUENCE [LARGE SCALE GENOMIC DNA]</scope>
    <source>
        <strain evidence="2 3">UAMH 7357</strain>
    </source>
</reference>
<protein>
    <submittedName>
        <fullName evidence="2">HET-domain-containing protein</fullName>
    </submittedName>
</protein>
<proteinExistence type="predicted"/>
<evidence type="ECO:0000313" key="3">
    <source>
        <dbReference type="Proteomes" id="UP000235672"/>
    </source>
</evidence>
<dbReference type="EMBL" id="KZ613487">
    <property type="protein sequence ID" value="PMD19873.1"/>
    <property type="molecule type" value="Genomic_DNA"/>
</dbReference>
<feature type="domain" description="Heterokaryon incompatibility" evidence="1">
    <location>
        <begin position="213"/>
        <end position="357"/>
    </location>
</feature>
<evidence type="ECO:0000259" key="1">
    <source>
        <dbReference type="Pfam" id="PF06985"/>
    </source>
</evidence>
<keyword evidence="3" id="KW-1185">Reference proteome</keyword>
<accession>A0A2J6Q0R8</accession>
<dbReference type="InterPro" id="IPR010730">
    <property type="entry name" value="HET"/>
</dbReference>
<organism evidence="2 3">
    <name type="scientific">Hyaloscypha hepaticicola</name>
    <dbReference type="NCBI Taxonomy" id="2082293"/>
    <lineage>
        <taxon>Eukaryota</taxon>
        <taxon>Fungi</taxon>
        <taxon>Dikarya</taxon>
        <taxon>Ascomycota</taxon>
        <taxon>Pezizomycotina</taxon>
        <taxon>Leotiomycetes</taxon>
        <taxon>Helotiales</taxon>
        <taxon>Hyaloscyphaceae</taxon>
        <taxon>Hyaloscypha</taxon>
    </lineage>
</organism>
<gene>
    <name evidence="2" type="ORF">NA56DRAFT_690104</name>
</gene>
<dbReference type="PANTHER" id="PTHR33112">
    <property type="entry name" value="DOMAIN PROTEIN, PUTATIVE-RELATED"/>
    <property type="match status" value="1"/>
</dbReference>
<dbReference type="AlphaFoldDB" id="A0A2J6Q0R8"/>
<dbReference type="Pfam" id="PF06985">
    <property type="entry name" value="HET"/>
    <property type="match status" value="1"/>
</dbReference>
<dbReference type="PANTHER" id="PTHR33112:SF10">
    <property type="entry name" value="TOL"/>
    <property type="match status" value="1"/>
</dbReference>
<dbReference type="STRING" id="1745343.A0A2J6Q0R8"/>
<sequence>MELSAQRQLCDNCRIAVKATRQTPVQVRASDGIFDHCLWERNSSGVDYCCVVMSWEQVLEAKARCRLCTSNFQKAAESQYYTHFERSTRVVAIKSKYENTNKIHSMRFDIQCHDWRCSHSFDLLWIAICPLGYTGSDENDSLSPLWMLTSEVSFDTRAASWRKLLRNCIEMHDDCQNNELFVPSRLLEITSFDAGEYHIRLICCQDRSVVRPYTTLSYSWGTGANGPSRTTKDNFHEHMCGISWTKLTKTVQDAIYVTHELDLKFLWVDSLCIIQDDQKDWESEAAKMSDIFAGSELTIAAVAAIDSCGGLKIDSIAPPIYDPAEKEYEGALIRWPAANWGGLEQSHLFSRGWVFQEMLLSRRKLHFAEGQVYWHCRCLVKSEDCSYINQEEELLPSQFMIFQDWHELMGAYSGMDFTFSTDRLAALAGVVKWYSKKYDLTPLLGLWHETLSLDLAWQNYADCDGGAPRKLTIAGLPSWAWLVWDDLIQVPLNTGEGKHVQFLRVIDCSINWAGEPMTSALKSVDLRVQAPLKTLTLILPQKPDGIGLRLNGLEESRVVLDESGSSVILDRHSFQSETVNLLILARVRMNFTGTKSKVTFLVVQEVPRTTAFPRYRRIGARQMDVVDSSDGDLARLPAIFSDSVEHIVDLI</sequence>
<dbReference type="OrthoDB" id="5347061at2759"/>
<evidence type="ECO:0000313" key="2">
    <source>
        <dbReference type="EMBL" id="PMD19873.1"/>
    </source>
</evidence>